<name>A0A448XBK4_9PLAT</name>
<organism evidence="1 2">
    <name type="scientific">Protopolystoma xenopodis</name>
    <dbReference type="NCBI Taxonomy" id="117903"/>
    <lineage>
        <taxon>Eukaryota</taxon>
        <taxon>Metazoa</taxon>
        <taxon>Spiralia</taxon>
        <taxon>Lophotrochozoa</taxon>
        <taxon>Platyhelminthes</taxon>
        <taxon>Monogenea</taxon>
        <taxon>Polyopisthocotylea</taxon>
        <taxon>Polystomatidea</taxon>
        <taxon>Polystomatidae</taxon>
        <taxon>Protopolystoma</taxon>
    </lineage>
</organism>
<dbReference type="AlphaFoldDB" id="A0A448XBK4"/>
<gene>
    <name evidence="1" type="ORF">PXEA_LOCUS26254</name>
</gene>
<comment type="caution">
    <text evidence="1">The sequence shown here is derived from an EMBL/GenBank/DDBJ whole genome shotgun (WGS) entry which is preliminary data.</text>
</comment>
<sequence>MLVVQPSRLFTVADLSTAGCPCTPRTMASTLYRSDISDSDPSLNAGCKYGVYTQSFELCHIVFASGCSITWPVHLGGPAFCDETNAF</sequence>
<protein>
    <submittedName>
        <fullName evidence="1">Uncharacterized protein</fullName>
    </submittedName>
</protein>
<proteinExistence type="predicted"/>
<accession>A0A448XBK4</accession>
<evidence type="ECO:0000313" key="1">
    <source>
        <dbReference type="EMBL" id="VEL32814.1"/>
    </source>
</evidence>
<keyword evidence="2" id="KW-1185">Reference proteome</keyword>
<dbReference type="Proteomes" id="UP000784294">
    <property type="component" value="Unassembled WGS sequence"/>
</dbReference>
<evidence type="ECO:0000313" key="2">
    <source>
        <dbReference type="Proteomes" id="UP000784294"/>
    </source>
</evidence>
<dbReference type="EMBL" id="CAAALY010244708">
    <property type="protein sequence ID" value="VEL32814.1"/>
    <property type="molecule type" value="Genomic_DNA"/>
</dbReference>
<reference evidence="1" key="1">
    <citation type="submission" date="2018-11" db="EMBL/GenBank/DDBJ databases">
        <authorList>
            <consortium name="Pathogen Informatics"/>
        </authorList>
    </citation>
    <scope>NUCLEOTIDE SEQUENCE</scope>
</reference>